<dbReference type="Proteomes" id="UP000622604">
    <property type="component" value="Unassembled WGS sequence"/>
</dbReference>
<dbReference type="GO" id="GO:0005576">
    <property type="term" value="C:extracellular region"/>
    <property type="evidence" value="ECO:0007669"/>
    <property type="project" value="TreeGrafter"/>
</dbReference>
<gene>
    <name evidence="4" type="primary">pam</name>
    <name evidence="4" type="ORF">GCM10011274_35960</name>
</gene>
<dbReference type="PANTHER" id="PTHR10680">
    <property type="entry name" value="PEPTIDYL-GLYCINE ALPHA-AMIDATING MONOOXYGENASE"/>
    <property type="match status" value="1"/>
</dbReference>
<protein>
    <submittedName>
        <fullName evidence="4">Peptidylglycine monooxygenase</fullName>
    </submittedName>
</protein>
<evidence type="ECO:0000313" key="4">
    <source>
        <dbReference type="EMBL" id="GGZ74399.1"/>
    </source>
</evidence>
<keyword evidence="2" id="KW-0325">Glycoprotein</keyword>
<name>A0A8H9IHZ9_9ALTE</name>
<dbReference type="AlphaFoldDB" id="A0A8H9IHZ9"/>
<feature type="compositionally biased region" description="Polar residues" evidence="3">
    <location>
        <begin position="1"/>
        <end position="20"/>
    </location>
</feature>
<evidence type="ECO:0000256" key="1">
    <source>
        <dbReference type="ARBA" id="ARBA00022729"/>
    </source>
</evidence>
<sequence>MQNTNLNTTQTAPSGAPSKSSHVDASKRQFLHGGATLGSALLLAGISNTSRAHEPEKKQLPKAGRSPHGSIIGHGDFQYKVDYNWGRLDPHKVPVENSHGLAIDAKGRIIMATDSDVNNFVIYNKDGKLLDAWGTQYPGAHSVKISHENGEDFIYIVDCGWVLDRNRPDNQWKNKWYRQSGFIAKLTIDGKLVYTIGHPVTLGIYTPDMRYQPTDLTVAPNGDLYVTDGYGSDFVIHYDSNGRYIRHWGGTNNADPALNLVNTHGVGVDTRDPNNQHLLVSSRGEQTIKKYSMQGKWLGDIHLPGAYVGGPVFKGEHFYAPVCWSHIDGKMAANSGFITILDKHNRVVSNPGGLAPEYVDGQLQPMQTNYQVFNHCHCVCVDDDENLYVGQWNANQMYPIKLERV</sequence>
<dbReference type="Gene3D" id="2.120.10.30">
    <property type="entry name" value="TolB, C-terminal domain"/>
    <property type="match status" value="1"/>
</dbReference>
<reference evidence="4" key="2">
    <citation type="submission" date="2020-09" db="EMBL/GenBank/DDBJ databases">
        <authorList>
            <person name="Sun Q."/>
            <person name="Kim S."/>
        </authorList>
    </citation>
    <scope>NUCLEOTIDE SEQUENCE</scope>
    <source>
        <strain evidence="4">KCTC 32337</strain>
    </source>
</reference>
<dbReference type="PANTHER" id="PTHR10680:SF14">
    <property type="entry name" value="PEPTIDYL-GLYCINE ALPHA-AMIDATING MONOOXYGENASE"/>
    <property type="match status" value="1"/>
</dbReference>
<organism evidence="4 5">
    <name type="scientific">Paraglaciecola chathamensis</name>
    <dbReference type="NCBI Taxonomy" id="368405"/>
    <lineage>
        <taxon>Bacteria</taxon>
        <taxon>Pseudomonadati</taxon>
        <taxon>Pseudomonadota</taxon>
        <taxon>Gammaproteobacteria</taxon>
        <taxon>Alteromonadales</taxon>
        <taxon>Alteromonadaceae</taxon>
        <taxon>Paraglaciecola</taxon>
    </lineage>
</organism>
<accession>A0A8H9IHZ9</accession>
<keyword evidence="1" id="KW-0732">Signal</keyword>
<feature type="region of interest" description="Disordered" evidence="3">
    <location>
        <begin position="50"/>
        <end position="71"/>
    </location>
</feature>
<dbReference type="SUPFAM" id="SSF101898">
    <property type="entry name" value="NHL repeat"/>
    <property type="match status" value="1"/>
</dbReference>
<keyword evidence="4" id="KW-0503">Monooxygenase</keyword>
<evidence type="ECO:0000256" key="3">
    <source>
        <dbReference type="SAM" id="MobiDB-lite"/>
    </source>
</evidence>
<dbReference type="InterPro" id="IPR011042">
    <property type="entry name" value="6-blade_b-propeller_TolB-like"/>
</dbReference>
<evidence type="ECO:0000256" key="2">
    <source>
        <dbReference type="ARBA" id="ARBA00023180"/>
    </source>
</evidence>
<feature type="region of interest" description="Disordered" evidence="3">
    <location>
        <begin position="1"/>
        <end position="24"/>
    </location>
</feature>
<dbReference type="GO" id="GO:0004497">
    <property type="term" value="F:monooxygenase activity"/>
    <property type="evidence" value="ECO:0007669"/>
    <property type="project" value="UniProtKB-KW"/>
</dbReference>
<reference evidence="4" key="1">
    <citation type="journal article" date="2014" name="Int. J. Syst. Evol. Microbiol.">
        <title>Complete genome sequence of Corynebacterium casei LMG S-19264T (=DSM 44701T), isolated from a smear-ripened cheese.</title>
        <authorList>
            <consortium name="US DOE Joint Genome Institute (JGI-PGF)"/>
            <person name="Walter F."/>
            <person name="Albersmeier A."/>
            <person name="Kalinowski J."/>
            <person name="Ruckert C."/>
        </authorList>
    </citation>
    <scope>NUCLEOTIDE SEQUENCE</scope>
    <source>
        <strain evidence="4">KCTC 32337</strain>
    </source>
</reference>
<dbReference type="EMBL" id="BMZC01000011">
    <property type="protein sequence ID" value="GGZ74399.1"/>
    <property type="molecule type" value="Genomic_DNA"/>
</dbReference>
<comment type="caution">
    <text evidence="4">The sequence shown here is derived from an EMBL/GenBank/DDBJ whole genome shotgun (WGS) entry which is preliminary data.</text>
</comment>
<proteinExistence type="predicted"/>
<dbReference type="RefSeq" id="WP_191866815.1">
    <property type="nucleotide sequence ID" value="NZ_BMZC01000011.1"/>
</dbReference>
<evidence type="ECO:0000313" key="5">
    <source>
        <dbReference type="Proteomes" id="UP000622604"/>
    </source>
</evidence>
<keyword evidence="4" id="KW-0560">Oxidoreductase</keyword>